<keyword evidence="2" id="KW-1185">Reference proteome</keyword>
<protein>
    <submittedName>
        <fullName evidence="1">Uncharacterized protein</fullName>
    </submittedName>
</protein>
<dbReference type="RefSeq" id="WP_190384547.1">
    <property type="nucleotide sequence ID" value="NZ_JACJQT010000115.1"/>
</dbReference>
<gene>
    <name evidence="1" type="ORF">H6F99_24900</name>
</gene>
<organism evidence="1 2">
    <name type="scientific">Aphanizomenon flos-aquae FACHB-1040</name>
    <dbReference type="NCBI Taxonomy" id="2692887"/>
    <lineage>
        <taxon>Bacteria</taxon>
        <taxon>Bacillati</taxon>
        <taxon>Cyanobacteriota</taxon>
        <taxon>Cyanophyceae</taxon>
        <taxon>Nostocales</taxon>
        <taxon>Aphanizomenonaceae</taxon>
        <taxon>Aphanizomenon</taxon>
    </lineage>
</organism>
<sequence length="140" mass="15978">MENERTIYETVMGIRVNDVHWWRTKNTMRTAELPLTKSGFELFIALRKTSPRYFSQYHKIKGQVSKVESSIGEGCTGEQFINLLEKLEIVPNKGTISRWFKNAGGYKAKAFYAKQVLIPICAVALIYKAKVQDSKLSKVA</sequence>
<comment type="caution">
    <text evidence="1">The sequence shown here is derived from an EMBL/GenBank/DDBJ whole genome shotgun (WGS) entry which is preliminary data.</text>
</comment>
<accession>A0ABR8C3V4</accession>
<reference evidence="1 2" key="1">
    <citation type="journal article" date="2020" name="ISME J.">
        <title>Comparative genomics reveals insights into cyanobacterial evolution and habitat adaptation.</title>
        <authorList>
            <person name="Chen M.Y."/>
            <person name="Teng W.K."/>
            <person name="Zhao L."/>
            <person name="Hu C.X."/>
            <person name="Zhou Y.K."/>
            <person name="Han B.P."/>
            <person name="Song L.R."/>
            <person name="Shu W.S."/>
        </authorList>
    </citation>
    <scope>NUCLEOTIDE SEQUENCE [LARGE SCALE GENOMIC DNA]</scope>
    <source>
        <strain evidence="1 2">FACHB-1040</strain>
    </source>
</reference>
<dbReference type="EMBL" id="JACJQT010000115">
    <property type="protein sequence ID" value="MBD2281390.1"/>
    <property type="molecule type" value="Genomic_DNA"/>
</dbReference>
<evidence type="ECO:0000313" key="2">
    <source>
        <dbReference type="Proteomes" id="UP000606721"/>
    </source>
</evidence>
<evidence type="ECO:0000313" key="1">
    <source>
        <dbReference type="EMBL" id="MBD2281390.1"/>
    </source>
</evidence>
<dbReference type="Proteomes" id="UP000606721">
    <property type="component" value="Unassembled WGS sequence"/>
</dbReference>
<name>A0ABR8C3V4_APHFL</name>
<proteinExistence type="predicted"/>